<dbReference type="SUPFAM" id="SSF54909">
    <property type="entry name" value="Dimeric alpha+beta barrel"/>
    <property type="match status" value="1"/>
</dbReference>
<dbReference type="InterPro" id="IPR000485">
    <property type="entry name" value="AsnC-type_HTH_dom"/>
</dbReference>
<dbReference type="Gene3D" id="1.10.10.10">
    <property type="entry name" value="Winged helix-like DNA-binding domain superfamily/Winged helix DNA-binding domain"/>
    <property type="match status" value="1"/>
</dbReference>
<dbReference type="EMBL" id="JAUKNN010000017">
    <property type="protein sequence ID" value="MDN8669456.1"/>
    <property type="molecule type" value="Genomic_DNA"/>
</dbReference>
<dbReference type="Proteomes" id="UP000191133">
    <property type="component" value="Unassembled WGS sequence"/>
</dbReference>
<accession>A0A1W1GUU7</accession>
<dbReference type="Proteomes" id="UP001174315">
    <property type="component" value="Unassembled WGS sequence"/>
</dbReference>
<dbReference type="CDD" id="cd00090">
    <property type="entry name" value="HTH_ARSR"/>
    <property type="match status" value="1"/>
</dbReference>
<protein>
    <submittedName>
        <fullName evidence="6">DNA-binding transcriptional regulator, Lrp family</fullName>
    </submittedName>
    <submittedName>
        <fullName evidence="5">Lrp/AsnC family transcriptional regulator</fullName>
    </submittedName>
</protein>
<evidence type="ECO:0000313" key="7">
    <source>
        <dbReference type="Proteomes" id="UP000191133"/>
    </source>
</evidence>
<evidence type="ECO:0000256" key="1">
    <source>
        <dbReference type="ARBA" id="ARBA00023015"/>
    </source>
</evidence>
<dbReference type="Gene3D" id="3.30.70.920">
    <property type="match status" value="1"/>
</dbReference>
<reference evidence="5" key="3">
    <citation type="submission" date="2023-07" db="EMBL/GenBank/DDBJ databases">
        <title>Stenotrophomonas isolates from soil.</title>
        <authorList>
            <person name="Sharma V."/>
            <person name="Zur-Pinska J."/>
            <person name="Hay A.G."/>
        </authorList>
    </citation>
    <scope>NUCLEOTIDE SEQUENCE</scope>
    <source>
        <strain evidence="5">C2</strain>
    </source>
</reference>
<sequence length="154" mass="17770">MQYQLDNLDRRILDALQRDGRLQNLELSRQVGLSPSACLRRVRLLEEGGYIDRYVALLNAARIGRGFTVFVRVWLRGQDEDTTNHFINSIKSFPEVLECHLMAGDCDFLLRVAVADLDAYRQFQIQHLNRIAGVQNTKTEIPMQRIKQTTELPV</sequence>
<organism evidence="6 7">
    <name type="scientific">Stenotrophomonas indicatrix</name>
    <dbReference type="NCBI Taxonomy" id="2045451"/>
    <lineage>
        <taxon>Bacteria</taxon>
        <taxon>Pseudomonadati</taxon>
        <taxon>Pseudomonadota</taxon>
        <taxon>Gammaproteobacteria</taxon>
        <taxon>Lysobacterales</taxon>
        <taxon>Lysobacteraceae</taxon>
        <taxon>Stenotrophomonas</taxon>
    </lineage>
</organism>
<dbReference type="InterPro" id="IPR019887">
    <property type="entry name" value="Tscrpt_reg_AsnC/Lrp_C"/>
</dbReference>
<dbReference type="PANTHER" id="PTHR30154">
    <property type="entry name" value="LEUCINE-RESPONSIVE REGULATORY PROTEIN"/>
    <property type="match status" value="1"/>
</dbReference>
<dbReference type="GO" id="GO:0005829">
    <property type="term" value="C:cytosol"/>
    <property type="evidence" value="ECO:0007669"/>
    <property type="project" value="TreeGrafter"/>
</dbReference>
<dbReference type="InterPro" id="IPR011991">
    <property type="entry name" value="ArsR-like_HTH"/>
</dbReference>
<keyword evidence="1" id="KW-0805">Transcription regulation</keyword>
<proteinExistence type="predicted"/>
<dbReference type="PRINTS" id="PR00033">
    <property type="entry name" value="HTHASNC"/>
</dbReference>
<keyword evidence="8" id="KW-1185">Reference proteome</keyword>
<dbReference type="InterPro" id="IPR036388">
    <property type="entry name" value="WH-like_DNA-bd_sf"/>
</dbReference>
<name>A0A1W1GUU7_9GAMM</name>
<feature type="domain" description="HTH asnC-type" evidence="4">
    <location>
        <begin position="5"/>
        <end position="66"/>
    </location>
</feature>
<dbReference type="GO" id="GO:0006355">
    <property type="term" value="P:regulation of DNA-templated transcription"/>
    <property type="evidence" value="ECO:0007669"/>
    <property type="project" value="UniProtKB-ARBA"/>
</dbReference>
<dbReference type="InterPro" id="IPR011008">
    <property type="entry name" value="Dimeric_a/b-barrel"/>
</dbReference>
<dbReference type="GO" id="GO:0043200">
    <property type="term" value="P:response to amino acid"/>
    <property type="evidence" value="ECO:0007669"/>
    <property type="project" value="TreeGrafter"/>
</dbReference>
<evidence type="ECO:0000313" key="6">
    <source>
        <dbReference type="EMBL" id="SLM23133.1"/>
    </source>
</evidence>
<evidence type="ECO:0000313" key="8">
    <source>
        <dbReference type="Proteomes" id="UP001174315"/>
    </source>
</evidence>
<reference evidence="6" key="1">
    <citation type="submission" date="2016-10" db="EMBL/GenBank/DDBJ databases">
        <authorList>
            <person name="de Groot N.N."/>
        </authorList>
    </citation>
    <scope>NUCLEOTIDE SEQUENCE [LARGE SCALE GENOMIC DNA]</scope>
    <source>
        <strain evidence="6">92MFCol6.1</strain>
    </source>
</reference>
<evidence type="ECO:0000313" key="5">
    <source>
        <dbReference type="EMBL" id="MDN8669456.1"/>
    </source>
</evidence>
<evidence type="ECO:0000259" key="4">
    <source>
        <dbReference type="PROSITE" id="PS50956"/>
    </source>
</evidence>
<evidence type="ECO:0000256" key="3">
    <source>
        <dbReference type="ARBA" id="ARBA00023163"/>
    </source>
</evidence>
<dbReference type="GeneID" id="64104967"/>
<dbReference type="PROSITE" id="PS50956">
    <property type="entry name" value="HTH_ASNC_2"/>
    <property type="match status" value="1"/>
</dbReference>
<evidence type="ECO:0000256" key="2">
    <source>
        <dbReference type="ARBA" id="ARBA00023125"/>
    </source>
</evidence>
<reference evidence="7" key="2">
    <citation type="submission" date="2016-10" db="EMBL/GenBank/DDBJ databases">
        <authorList>
            <person name="Varghese N."/>
        </authorList>
    </citation>
    <scope>NUCLEOTIDE SEQUENCE [LARGE SCALE GENOMIC DNA]</scope>
    <source>
        <strain evidence="7">92MFCol6.1</strain>
    </source>
</reference>
<dbReference type="InterPro" id="IPR019888">
    <property type="entry name" value="Tscrpt_reg_AsnC-like"/>
</dbReference>
<dbReference type="GO" id="GO:0043565">
    <property type="term" value="F:sequence-specific DNA binding"/>
    <property type="evidence" value="ECO:0007669"/>
    <property type="project" value="InterPro"/>
</dbReference>
<keyword evidence="2 6" id="KW-0238">DNA-binding</keyword>
<dbReference type="AlphaFoldDB" id="A0A1W1GUU7"/>
<dbReference type="InterPro" id="IPR036390">
    <property type="entry name" value="WH_DNA-bd_sf"/>
</dbReference>
<gene>
    <name evidence="5" type="ORF">Q0S36_08950</name>
    <name evidence="6" type="ORF">SAMN04488690_0820</name>
</gene>
<dbReference type="Pfam" id="PF01037">
    <property type="entry name" value="AsnC_trans_reg"/>
    <property type="match status" value="1"/>
</dbReference>
<keyword evidence="3" id="KW-0804">Transcription</keyword>
<dbReference type="PANTHER" id="PTHR30154:SF34">
    <property type="entry name" value="TRANSCRIPTIONAL REGULATOR AZLB"/>
    <property type="match status" value="1"/>
</dbReference>
<dbReference type="RefSeq" id="WP_025874361.1">
    <property type="nucleotide sequence ID" value="NZ_CBCSJV010000001.1"/>
</dbReference>
<dbReference type="SUPFAM" id="SSF46785">
    <property type="entry name" value="Winged helix' DNA-binding domain"/>
    <property type="match status" value="1"/>
</dbReference>
<dbReference type="SMART" id="SM00344">
    <property type="entry name" value="HTH_ASNC"/>
    <property type="match status" value="1"/>
</dbReference>
<dbReference type="EMBL" id="FWEU01000001">
    <property type="protein sequence ID" value="SLM23133.1"/>
    <property type="molecule type" value="Genomic_DNA"/>
</dbReference>
<dbReference type="Pfam" id="PF13412">
    <property type="entry name" value="HTH_24"/>
    <property type="match status" value="1"/>
</dbReference>